<dbReference type="InterPro" id="IPR053952">
    <property type="entry name" value="K_trans_C"/>
</dbReference>
<evidence type="ECO:0000313" key="14">
    <source>
        <dbReference type="Proteomes" id="UP001154282"/>
    </source>
</evidence>
<evidence type="ECO:0000256" key="1">
    <source>
        <dbReference type="ARBA" id="ARBA00004651"/>
    </source>
</evidence>
<comment type="subcellular location">
    <subcellularLocation>
        <location evidence="1">Cell membrane</location>
        <topology evidence="1">Multi-pass membrane protein</topology>
    </subcellularLocation>
</comment>
<evidence type="ECO:0000256" key="5">
    <source>
        <dbReference type="ARBA" id="ARBA00022692"/>
    </source>
</evidence>
<feature type="transmembrane region" description="Helical" evidence="10">
    <location>
        <begin position="12"/>
        <end position="32"/>
    </location>
</feature>
<dbReference type="Pfam" id="PF02705">
    <property type="entry name" value="K_trans"/>
    <property type="match status" value="2"/>
</dbReference>
<sequence length="805" mass="89949">MDENKTRSKHFLLLVYQSFGIVFGDLATSPLYVYRSAFAGRLRHYQSEEAVFGAFSVIFWTLSFFSLFKYAVFMLSVNDNGEGGIFALYSLLCRHGKFSLLPNQQASDEELSTYQHAGYSNRSVPASSFRRLPDRDKKSKLALLILVLMAASMAMTLGVLTPAISVVSSIEGLKVQSNDLNHRIMVALAGVLLLSLFVLQYQGTHKVAFIFSPVVLLWLLSIAALGVYNIMHWNPRIYEALSPIYIYRFFRLTGIDGLISLGGALLCITGNMPLCYMLIFSGIIIFSKPNAFLTAGIDILFTEVGQFSASSIRVAFCFFVYPCLVLQYMGQAAFLSKNFSAISLSFYASVPDAVFWPVLVIAILATVVVSQAVLSATFSTVKQCHALGCFPRVKIVHKSKWIDRQIYVPEINWILMVLCSAVTLGSQDTTRIGNAYGIASMTLIFITTSLISLSIYFVWHKGLALALSFFILFGSIELTFLFSSYIRILQGGWVPLLLSSIFLFTMFVWHYGSRKKYLYDQNHKLPMKWILTLGSDLGIVRVPGIGLIYTHLANGVPATFSHFLTNLPAFYQIIVFVCDKTVPVPFVPQKERYLVGRIGPKSYRMYRCIVQNGYKDVNENENEYDFENALIMSIAEFIQLEAEGGGSGTPDGGSIGGRLAVVKSSENFGKRFGISKSNGFEGTSSSSLNITSSKSATLLKLKMMYDEQESPEVKFKTRVQLTLVDTRYKDSFVKEEVMRLMEAKKFGVAYVIGHSNSKAKWNSPFLKRFLINIVYSFLRKNCRAPSIALSIPQTSLIEVGMNYTL</sequence>
<feature type="transmembrane region" description="Helical" evidence="10">
    <location>
        <begin position="184"/>
        <end position="201"/>
    </location>
</feature>
<keyword evidence="14" id="KW-1185">Reference proteome</keyword>
<feature type="transmembrane region" description="Helical" evidence="10">
    <location>
        <begin position="492"/>
        <end position="509"/>
    </location>
</feature>
<feature type="transmembrane region" description="Helical" evidence="10">
    <location>
        <begin position="436"/>
        <end position="458"/>
    </location>
</feature>
<name>A0AAV0K4M6_9ROSI</name>
<keyword evidence="3" id="KW-0813">Transport</keyword>
<evidence type="ECO:0000259" key="11">
    <source>
        <dbReference type="Pfam" id="PF02705"/>
    </source>
</evidence>
<keyword evidence="8" id="KW-0406">Ion transport</keyword>
<evidence type="ECO:0000256" key="8">
    <source>
        <dbReference type="ARBA" id="ARBA00023065"/>
    </source>
</evidence>
<comment type="caution">
    <text evidence="13">The sequence shown here is derived from an EMBL/GenBank/DDBJ whole genome shotgun (WGS) entry which is preliminary data.</text>
</comment>
<evidence type="ECO:0000256" key="3">
    <source>
        <dbReference type="ARBA" id="ARBA00022448"/>
    </source>
</evidence>
<feature type="transmembrane region" description="Helical" evidence="10">
    <location>
        <begin position="314"/>
        <end position="334"/>
    </location>
</feature>
<keyword evidence="6" id="KW-0630">Potassium</keyword>
<feature type="transmembrane region" description="Helical" evidence="10">
    <location>
        <begin position="52"/>
        <end position="72"/>
    </location>
</feature>
<keyword evidence="5 10" id="KW-0812">Transmembrane</keyword>
<dbReference type="InterPro" id="IPR003855">
    <property type="entry name" value="K+_transporter"/>
</dbReference>
<dbReference type="Proteomes" id="UP001154282">
    <property type="component" value="Unassembled WGS sequence"/>
</dbReference>
<dbReference type="PANTHER" id="PTHR30540">
    <property type="entry name" value="OSMOTIC STRESS POTASSIUM TRANSPORTER"/>
    <property type="match status" value="1"/>
</dbReference>
<organism evidence="13 14">
    <name type="scientific">Linum tenue</name>
    <dbReference type="NCBI Taxonomy" id="586396"/>
    <lineage>
        <taxon>Eukaryota</taxon>
        <taxon>Viridiplantae</taxon>
        <taxon>Streptophyta</taxon>
        <taxon>Embryophyta</taxon>
        <taxon>Tracheophyta</taxon>
        <taxon>Spermatophyta</taxon>
        <taxon>Magnoliopsida</taxon>
        <taxon>eudicotyledons</taxon>
        <taxon>Gunneridae</taxon>
        <taxon>Pentapetalae</taxon>
        <taxon>rosids</taxon>
        <taxon>fabids</taxon>
        <taxon>Malpighiales</taxon>
        <taxon>Linaceae</taxon>
        <taxon>Linum</taxon>
    </lineage>
</organism>
<feature type="transmembrane region" description="Helical" evidence="10">
    <location>
        <begin position="258"/>
        <end position="286"/>
    </location>
</feature>
<accession>A0AAV0K4M6</accession>
<reference evidence="13" key="1">
    <citation type="submission" date="2022-08" db="EMBL/GenBank/DDBJ databases">
        <authorList>
            <person name="Gutierrez-Valencia J."/>
        </authorList>
    </citation>
    <scope>NUCLEOTIDE SEQUENCE</scope>
</reference>
<dbReference type="GO" id="GO:0015079">
    <property type="term" value="F:potassium ion transmembrane transporter activity"/>
    <property type="evidence" value="ECO:0007669"/>
    <property type="project" value="InterPro"/>
</dbReference>
<feature type="domain" description="K+ potassium transporter integral membrane" evidence="11">
    <location>
        <begin position="15"/>
        <end position="271"/>
    </location>
</feature>
<evidence type="ECO:0000313" key="13">
    <source>
        <dbReference type="EMBL" id="CAI0417021.1"/>
    </source>
</evidence>
<dbReference type="InterPro" id="IPR053951">
    <property type="entry name" value="K_trans_N"/>
</dbReference>
<evidence type="ECO:0000256" key="10">
    <source>
        <dbReference type="SAM" id="Phobius"/>
    </source>
</evidence>
<feature type="transmembrane region" description="Helical" evidence="10">
    <location>
        <begin position="141"/>
        <end position="164"/>
    </location>
</feature>
<evidence type="ECO:0000256" key="2">
    <source>
        <dbReference type="ARBA" id="ARBA00008440"/>
    </source>
</evidence>
<gene>
    <name evidence="13" type="ORF">LITE_LOCUS17170</name>
</gene>
<keyword evidence="7 10" id="KW-1133">Transmembrane helix</keyword>
<protein>
    <recommendedName>
        <fullName evidence="15">Potassium transporter</fullName>
    </recommendedName>
</protein>
<evidence type="ECO:0000259" key="12">
    <source>
        <dbReference type="Pfam" id="PF22776"/>
    </source>
</evidence>
<evidence type="ECO:0000256" key="6">
    <source>
        <dbReference type="ARBA" id="ARBA00022958"/>
    </source>
</evidence>
<evidence type="ECO:0000256" key="7">
    <source>
        <dbReference type="ARBA" id="ARBA00022989"/>
    </source>
</evidence>
<feature type="transmembrane region" description="Helical" evidence="10">
    <location>
        <begin position="354"/>
        <end position="374"/>
    </location>
</feature>
<feature type="transmembrane region" description="Helical" evidence="10">
    <location>
        <begin position="208"/>
        <end position="231"/>
    </location>
</feature>
<dbReference type="EMBL" id="CAMGYJ010000005">
    <property type="protein sequence ID" value="CAI0417021.1"/>
    <property type="molecule type" value="Genomic_DNA"/>
</dbReference>
<feature type="transmembrane region" description="Helical" evidence="10">
    <location>
        <begin position="406"/>
        <end position="424"/>
    </location>
</feature>
<proteinExistence type="inferred from homology"/>
<feature type="domain" description="K+ potassium transporter integral membrane" evidence="11">
    <location>
        <begin position="294"/>
        <end position="531"/>
    </location>
</feature>
<keyword evidence="4" id="KW-0633">Potassium transport</keyword>
<dbReference type="Pfam" id="PF22776">
    <property type="entry name" value="K_trans_C"/>
    <property type="match status" value="1"/>
</dbReference>
<evidence type="ECO:0000256" key="4">
    <source>
        <dbReference type="ARBA" id="ARBA00022538"/>
    </source>
</evidence>
<dbReference type="AlphaFoldDB" id="A0AAV0K4M6"/>
<keyword evidence="9 10" id="KW-0472">Membrane</keyword>
<feature type="domain" description="K+ potassium transporter C-terminal" evidence="12">
    <location>
        <begin position="543"/>
        <end position="804"/>
    </location>
</feature>
<evidence type="ECO:0008006" key="15">
    <source>
        <dbReference type="Google" id="ProtNLM"/>
    </source>
</evidence>
<dbReference type="GO" id="GO:0005886">
    <property type="term" value="C:plasma membrane"/>
    <property type="evidence" value="ECO:0007669"/>
    <property type="project" value="UniProtKB-SubCell"/>
</dbReference>
<feature type="transmembrane region" description="Helical" evidence="10">
    <location>
        <begin position="465"/>
        <end position="486"/>
    </location>
</feature>
<dbReference type="PANTHER" id="PTHR30540:SF108">
    <property type="entry name" value="POTASSIUM TRANSPORTER 3"/>
    <property type="match status" value="1"/>
</dbReference>
<comment type="similarity">
    <text evidence="2">Belongs to the HAK/KUP transporter (TC 2.A.72.3) family.</text>
</comment>
<evidence type="ECO:0000256" key="9">
    <source>
        <dbReference type="ARBA" id="ARBA00023136"/>
    </source>
</evidence>